<dbReference type="WBParaSite" id="JU765_v2.g19224.t1">
    <property type="protein sequence ID" value="JU765_v2.g19224.t1"/>
    <property type="gene ID" value="JU765_v2.g19224"/>
</dbReference>
<organism evidence="1 2">
    <name type="scientific">Panagrolaimus sp. JU765</name>
    <dbReference type="NCBI Taxonomy" id="591449"/>
    <lineage>
        <taxon>Eukaryota</taxon>
        <taxon>Metazoa</taxon>
        <taxon>Ecdysozoa</taxon>
        <taxon>Nematoda</taxon>
        <taxon>Chromadorea</taxon>
        <taxon>Rhabditida</taxon>
        <taxon>Tylenchina</taxon>
        <taxon>Panagrolaimomorpha</taxon>
        <taxon>Panagrolaimoidea</taxon>
        <taxon>Panagrolaimidae</taxon>
        <taxon>Panagrolaimus</taxon>
    </lineage>
</organism>
<evidence type="ECO:0000313" key="1">
    <source>
        <dbReference type="Proteomes" id="UP000887576"/>
    </source>
</evidence>
<evidence type="ECO:0000313" key="2">
    <source>
        <dbReference type="WBParaSite" id="JU765_v2.g19224.t1"/>
    </source>
</evidence>
<protein>
    <submittedName>
        <fullName evidence="2">Uncharacterized protein</fullName>
    </submittedName>
</protein>
<name>A0AC34QTP8_9BILA</name>
<sequence>MDFEPGNRHRQVWPTQVGGFLVSIGFLTGLANMAFFPSTICAQGHAGNFIAVYLFCVIVIGFPLTYLHLCLGQYSGCNPTDVFGKLSPAFKGIGWSWLLLMIPMMVISNMNTAWSLYYMYVSGTALVTNTNLPWSLNEAANFFKDELPSQLIDYLSIVNYDNTSDFNALAVKRPYSVQTTTPNYFHHLYHTSAPHIVLSFDDDRILRVVDKKIIFGEIEPRMVIALALSWLIVCMCTMHNSVHTMNRIVYVTATLPLLILSILCARVIYLPGAWDGIKLLYPNFDRITEKAVWQSAFKLIFFDMQIGVGVLISISKHNRFHTNVFRDAVLMVTIDMVVSLLAACVAFGFLGFMAFKLQTHDIRAMCRGQIAPHLLWDQILRSMTYLQPSEAPVFSFMYQLMLALGALECTFTLCESFSSALDCRIPFFKNKPCFLRGAVAILLFFLTIPCCYQSGVHVYNLLVHYSMYWNLKIVALCQFVVIVFIYGVDNLFKDIALMLRLPAPGLQKGLMRIIGPTGLYVKHAWIWICPSVITISIIFDLFIKEASRYHKKVGDSYFWHMLSLASILPLPIFGFYYLYKKDKTALQPIKWRALQMPFDDSTICNTLSTQQTELEDIIIDRRKDCTISTEKEKLKMNPTTKLPVEFAISKGPYFEINHKSPMSDSENKHLISDFNSEESDLDSDSECLDSFPSSSGDLFASIMAQTGQPLFMTSAPVPAIPNEVTVQEMINNVVVHPDPPPDYSVS</sequence>
<accession>A0AC34QTP8</accession>
<dbReference type="Proteomes" id="UP000887576">
    <property type="component" value="Unplaced"/>
</dbReference>
<reference evidence="2" key="1">
    <citation type="submission" date="2022-11" db="UniProtKB">
        <authorList>
            <consortium name="WormBaseParasite"/>
        </authorList>
    </citation>
    <scope>IDENTIFICATION</scope>
</reference>
<proteinExistence type="predicted"/>